<reference evidence="1 2" key="1">
    <citation type="submission" date="2022-03" db="EMBL/GenBank/DDBJ databases">
        <authorList>
            <person name="Nunn A."/>
            <person name="Chopra R."/>
            <person name="Nunn A."/>
            <person name="Contreras Garrido A."/>
        </authorList>
    </citation>
    <scope>NUCLEOTIDE SEQUENCE [LARGE SCALE GENOMIC DNA]</scope>
</reference>
<comment type="caution">
    <text evidence="1">The sequence shown here is derived from an EMBL/GenBank/DDBJ whole genome shotgun (WGS) entry which is preliminary data.</text>
</comment>
<name>A0AAU9S3D0_THLAR</name>
<sequence>MIALWCTQEDPSLRPTMKTVSLMLEGVLEVPVPLDPSSFVCSKSVVLFGGGQGLRSQLLPIDELLKLLVIYRSCF</sequence>
<protein>
    <submittedName>
        <fullName evidence="1">Uncharacterized protein</fullName>
    </submittedName>
</protein>
<dbReference type="AlphaFoldDB" id="A0AAU9S3D0"/>
<accession>A0AAU9S3D0</accession>
<evidence type="ECO:0000313" key="1">
    <source>
        <dbReference type="EMBL" id="CAH2056612.1"/>
    </source>
</evidence>
<evidence type="ECO:0000313" key="2">
    <source>
        <dbReference type="Proteomes" id="UP000836841"/>
    </source>
</evidence>
<gene>
    <name evidence="1" type="ORF">TAV2_LOCUS11866</name>
</gene>
<organism evidence="1 2">
    <name type="scientific">Thlaspi arvense</name>
    <name type="common">Field penny-cress</name>
    <dbReference type="NCBI Taxonomy" id="13288"/>
    <lineage>
        <taxon>Eukaryota</taxon>
        <taxon>Viridiplantae</taxon>
        <taxon>Streptophyta</taxon>
        <taxon>Embryophyta</taxon>
        <taxon>Tracheophyta</taxon>
        <taxon>Spermatophyta</taxon>
        <taxon>Magnoliopsida</taxon>
        <taxon>eudicotyledons</taxon>
        <taxon>Gunneridae</taxon>
        <taxon>Pentapetalae</taxon>
        <taxon>rosids</taxon>
        <taxon>malvids</taxon>
        <taxon>Brassicales</taxon>
        <taxon>Brassicaceae</taxon>
        <taxon>Thlaspideae</taxon>
        <taxon>Thlaspi</taxon>
    </lineage>
</organism>
<dbReference type="EMBL" id="CAJVSB020000500">
    <property type="protein sequence ID" value="CAH2056612.1"/>
    <property type="molecule type" value="Genomic_DNA"/>
</dbReference>
<keyword evidence="2" id="KW-1185">Reference proteome</keyword>
<dbReference type="Proteomes" id="UP000836841">
    <property type="component" value="Unassembled WGS sequence"/>
</dbReference>
<feature type="non-terminal residue" evidence="1">
    <location>
        <position position="75"/>
    </location>
</feature>
<proteinExistence type="predicted"/>